<dbReference type="AlphaFoldDB" id="A0A5N1J597"/>
<evidence type="ECO:0000313" key="3">
    <source>
        <dbReference type="Proteomes" id="UP000326570"/>
    </source>
</evidence>
<dbReference type="Gene3D" id="3.90.1150.200">
    <property type="match status" value="1"/>
</dbReference>
<comment type="caution">
    <text evidence="2">The sequence shown here is derived from an EMBL/GenBank/DDBJ whole genome shotgun (WGS) entry which is preliminary data.</text>
</comment>
<name>A0A5N1J597_9BACT</name>
<accession>A0A5N1J597</accession>
<dbReference type="Proteomes" id="UP000326570">
    <property type="component" value="Unassembled WGS sequence"/>
</dbReference>
<sequence length="116" mass="13068">MAEINSATDYYNSLPETQRPLAESLRLLILEAAPELTESLKWGFPSYGEKKNICYLAAKAKHINLGFYDASRLSDPETLLEGTGAKMRHVKIRKEADLKPDVLRQLIREAVLHGNN</sequence>
<dbReference type="InterPro" id="IPR014922">
    <property type="entry name" value="YdhG-like"/>
</dbReference>
<dbReference type="SUPFAM" id="SSF159888">
    <property type="entry name" value="YdhG-like"/>
    <property type="match status" value="1"/>
</dbReference>
<feature type="domain" description="YdhG-like" evidence="1">
    <location>
        <begin position="19"/>
        <end position="111"/>
    </location>
</feature>
<proteinExistence type="predicted"/>
<dbReference type="EMBL" id="VTWT01000001">
    <property type="protein sequence ID" value="KAA9345897.1"/>
    <property type="molecule type" value="Genomic_DNA"/>
</dbReference>
<evidence type="ECO:0000259" key="1">
    <source>
        <dbReference type="Pfam" id="PF08818"/>
    </source>
</evidence>
<dbReference type="RefSeq" id="WP_150902040.1">
    <property type="nucleotide sequence ID" value="NZ_VTWT01000001.1"/>
</dbReference>
<evidence type="ECO:0000313" key="2">
    <source>
        <dbReference type="EMBL" id="KAA9345897.1"/>
    </source>
</evidence>
<organism evidence="2 3">
    <name type="scientific">Adhaeribacter soli</name>
    <dbReference type="NCBI Taxonomy" id="2607655"/>
    <lineage>
        <taxon>Bacteria</taxon>
        <taxon>Pseudomonadati</taxon>
        <taxon>Bacteroidota</taxon>
        <taxon>Cytophagia</taxon>
        <taxon>Cytophagales</taxon>
        <taxon>Hymenobacteraceae</taxon>
        <taxon>Adhaeribacter</taxon>
    </lineage>
</organism>
<gene>
    <name evidence="2" type="ORF">F0P94_02105</name>
</gene>
<protein>
    <submittedName>
        <fullName evidence="2">DUF1801 domain-containing protein</fullName>
    </submittedName>
</protein>
<keyword evidence="3" id="KW-1185">Reference proteome</keyword>
<dbReference type="Pfam" id="PF08818">
    <property type="entry name" value="DUF1801"/>
    <property type="match status" value="1"/>
</dbReference>
<reference evidence="2 3" key="1">
    <citation type="submission" date="2019-09" db="EMBL/GenBank/DDBJ databases">
        <title>Genome sequence of Adhaeribacter sp. M2.</title>
        <authorList>
            <person name="Srinivasan S."/>
        </authorList>
    </citation>
    <scope>NUCLEOTIDE SEQUENCE [LARGE SCALE GENOMIC DNA]</scope>
    <source>
        <strain evidence="2 3">M2</strain>
    </source>
</reference>